<dbReference type="PANTHER" id="PTHR21398:SF1">
    <property type="entry name" value="FI03705P"/>
    <property type="match status" value="1"/>
</dbReference>
<dbReference type="Pfam" id="PF07841">
    <property type="entry name" value="DM4_12"/>
    <property type="match status" value="1"/>
</dbReference>
<dbReference type="InterPro" id="IPR006631">
    <property type="entry name" value="DM4_12"/>
</dbReference>
<evidence type="ECO:0000256" key="1">
    <source>
        <dbReference type="SAM" id="SignalP"/>
    </source>
</evidence>
<dbReference type="VEuPathDB" id="VectorBase:AFUN2_009648"/>
<dbReference type="PANTHER" id="PTHR21398">
    <property type="entry name" value="AGAP007094-PA"/>
    <property type="match status" value="1"/>
</dbReference>
<keyword evidence="1" id="KW-0732">Signal</keyword>
<reference evidence="2" key="1">
    <citation type="submission" date="2020-05" db="UniProtKB">
        <authorList>
            <consortium name="EnsemblMetazoa"/>
        </authorList>
    </citation>
    <scope>IDENTIFICATION</scope>
    <source>
        <strain evidence="2">FUMOZ</strain>
    </source>
</reference>
<dbReference type="SMART" id="SM00718">
    <property type="entry name" value="DM4_12"/>
    <property type="match status" value="1"/>
</dbReference>
<feature type="signal peptide" evidence="1">
    <location>
        <begin position="1"/>
        <end position="38"/>
    </location>
</feature>
<organism evidence="2">
    <name type="scientific">Anopheles funestus</name>
    <name type="common">African malaria mosquito</name>
    <dbReference type="NCBI Taxonomy" id="62324"/>
    <lineage>
        <taxon>Eukaryota</taxon>
        <taxon>Metazoa</taxon>
        <taxon>Ecdysozoa</taxon>
        <taxon>Arthropoda</taxon>
        <taxon>Hexapoda</taxon>
        <taxon>Insecta</taxon>
        <taxon>Pterygota</taxon>
        <taxon>Neoptera</taxon>
        <taxon>Endopterygota</taxon>
        <taxon>Diptera</taxon>
        <taxon>Nematocera</taxon>
        <taxon>Culicoidea</taxon>
        <taxon>Culicidae</taxon>
        <taxon>Anophelinae</taxon>
        <taxon>Anopheles</taxon>
    </lineage>
</organism>
<sequence length="373" mass="43483">MLLTTGSKRCCCQQRTDLFPVLLLWSLCLLLCFKSSNATNYTEDALVQQQERTTGESSSPQTVLSRKRRFLTFPEGSSFQVVYDQTIPMIGVERLFTIGITVALAYELPSITLNQIEQMLQENAADGYIFPKMDKNANDTILVDSKNSQSAVTPARKNIFSYYYQTPRPAQRVEDVGSRINYYTAPDRRYDKFDRYGQRLPLWNQYLANRLPHPPYADPSRNDFGSIVNRYLQGWIRRHPPNYPMSKKRFYPVFGKRSIREDTEPLDRHFLNQHRVTRHALYERIEQFLTAKGKHGHHCVLRALCESGQRHDDSEPDTFLKEILRAIFSLPSTHELPTHHKHRMYDEAHAHSGNCTETYSYCEDSFWSSNFVF</sequence>
<protein>
    <submittedName>
        <fullName evidence="2">Uncharacterized protein</fullName>
    </submittedName>
</protein>
<evidence type="ECO:0000313" key="2">
    <source>
        <dbReference type="EnsemblMetazoa" id="AFUN021830-PA"/>
    </source>
</evidence>
<dbReference type="AlphaFoldDB" id="A0A4Y0BPU4"/>
<feature type="chain" id="PRO_5021209422" evidence="1">
    <location>
        <begin position="39"/>
        <end position="373"/>
    </location>
</feature>
<name>A0A4Y0BPU4_ANOFN</name>
<dbReference type="VEuPathDB" id="VectorBase:AFUN021830"/>
<dbReference type="EnsemblMetazoa" id="AFUN021830-RA">
    <property type="protein sequence ID" value="AFUN021830-PA"/>
    <property type="gene ID" value="AFUN021830"/>
</dbReference>
<accession>A0A4Y0BPU4</accession>
<proteinExistence type="predicted"/>